<evidence type="ECO:0000313" key="2">
    <source>
        <dbReference type="Proteomes" id="UP000699462"/>
    </source>
</evidence>
<reference evidence="1 2" key="1">
    <citation type="submission" date="2019-07" db="EMBL/GenBank/DDBJ databases">
        <title>Annotation for the trematode Paragonimus westermani.</title>
        <authorList>
            <person name="Choi Y.-J."/>
        </authorList>
    </citation>
    <scope>NUCLEOTIDE SEQUENCE [LARGE SCALE GENOMIC DNA]</scope>
    <source>
        <strain evidence="1">180907_Pwestermani</strain>
    </source>
</reference>
<organism evidence="1 2">
    <name type="scientific">Paragonimus westermani</name>
    <dbReference type="NCBI Taxonomy" id="34504"/>
    <lineage>
        <taxon>Eukaryota</taxon>
        <taxon>Metazoa</taxon>
        <taxon>Spiralia</taxon>
        <taxon>Lophotrochozoa</taxon>
        <taxon>Platyhelminthes</taxon>
        <taxon>Trematoda</taxon>
        <taxon>Digenea</taxon>
        <taxon>Plagiorchiida</taxon>
        <taxon>Troglotremata</taxon>
        <taxon>Troglotrematidae</taxon>
        <taxon>Paragonimus</taxon>
    </lineage>
</organism>
<proteinExistence type="predicted"/>
<accession>A0A8T0D7T0</accession>
<gene>
    <name evidence="1" type="ORF">P879_11693</name>
</gene>
<sequence length="40" mass="4745">MNVFELHTTVKQEFLRKHSGLFNLTDEEIQTLRGILQDEN</sequence>
<dbReference type="Proteomes" id="UP000699462">
    <property type="component" value="Unassembled WGS sequence"/>
</dbReference>
<keyword evidence="2" id="KW-1185">Reference proteome</keyword>
<comment type="caution">
    <text evidence="1">The sequence shown here is derived from an EMBL/GenBank/DDBJ whole genome shotgun (WGS) entry which is preliminary data.</text>
</comment>
<evidence type="ECO:0000313" key="1">
    <source>
        <dbReference type="EMBL" id="KAF8563919.1"/>
    </source>
</evidence>
<dbReference type="EMBL" id="JTDF01010278">
    <property type="protein sequence ID" value="KAF8563919.1"/>
    <property type="molecule type" value="Genomic_DNA"/>
</dbReference>
<protein>
    <submittedName>
        <fullName evidence="1">Uncharacterized protein</fullName>
    </submittedName>
</protein>
<dbReference type="AlphaFoldDB" id="A0A8T0D7T0"/>
<name>A0A8T0D7T0_9TREM</name>